<dbReference type="Gene3D" id="3.30.420.10">
    <property type="entry name" value="Ribonuclease H-like superfamily/Ribonuclease H"/>
    <property type="match status" value="1"/>
</dbReference>
<dbReference type="InterPro" id="IPR051274">
    <property type="entry name" value="3-5_Exoribonuclease"/>
</dbReference>
<dbReference type="PANTHER" id="PTHR23044:SF61">
    <property type="entry name" value="3'-5' EXORIBONUCLEASE 1-RELATED"/>
    <property type="match status" value="1"/>
</dbReference>
<dbReference type="InterPro" id="IPR047201">
    <property type="entry name" value="ERI-1_3'hExo-like"/>
</dbReference>
<dbReference type="CDD" id="cd06133">
    <property type="entry name" value="ERI-1_3'hExo_like"/>
    <property type="match status" value="1"/>
</dbReference>
<name>A0AA39HFA9_9BILA</name>
<dbReference type="Pfam" id="PF00929">
    <property type="entry name" value="RNase_T"/>
    <property type="match status" value="1"/>
</dbReference>
<evidence type="ECO:0000313" key="6">
    <source>
        <dbReference type="Proteomes" id="UP001175271"/>
    </source>
</evidence>
<evidence type="ECO:0000256" key="2">
    <source>
        <dbReference type="ARBA" id="ARBA00022801"/>
    </source>
</evidence>
<evidence type="ECO:0000259" key="4">
    <source>
        <dbReference type="SMART" id="SM00479"/>
    </source>
</evidence>
<dbReference type="SUPFAM" id="SSF53098">
    <property type="entry name" value="Ribonuclease H-like"/>
    <property type="match status" value="1"/>
</dbReference>
<dbReference type="SMART" id="SM00479">
    <property type="entry name" value="EXOIII"/>
    <property type="match status" value="1"/>
</dbReference>
<keyword evidence="6" id="KW-1185">Reference proteome</keyword>
<keyword evidence="1" id="KW-0540">Nuclease</keyword>
<reference evidence="5" key="1">
    <citation type="submission" date="2023-06" db="EMBL/GenBank/DDBJ databases">
        <title>Genomic analysis of the entomopathogenic nematode Steinernema hermaphroditum.</title>
        <authorList>
            <person name="Schwarz E.M."/>
            <person name="Heppert J.K."/>
            <person name="Baniya A."/>
            <person name="Schwartz H.T."/>
            <person name="Tan C.-H."/>
            <person name="Antoshechkin I."/>
            <person name="Sternberg P.W."/>
            <person name="Goodrich-Blair H."/>
            <person name="Dillman A.R."/>
        </authorList>
    </citation>
    <scope>NUCLEOTIDE SEQUENCE</scope>
    <source>
        <strain evidence="5">PS9179</strain>
        <tissue evidence="5">Whole animal</tissue>
    </source>
</reference>
<keyword evidence="2" id="KW-0378">Hydrolase</keyword>
<keyword evidence="3" id="KW-0269">Exonuclease</keyword>
<dbReference type="AlphaFoldDB" id="A0AA39HFA9"/>
<dbReference type="InterPro" id="IPR013520">
    <property type="entry name" value="Ribonucl_H"/>
</dbReference>
<comment type="caution">
    <text evidence="5">The sequence shown here is derived from an EMBL/GenBank/DDBJ whole genome shotgun (WGS) entry which is preliminary data.</text>
</comment>
<evidence type="ECO:0000256" key="3">
    <source>
        <dbReference type="ARBA" id="ARBA00022839"/>
    </source>
</evidence>
<feature type="domain" description="Exonuclease" evidence="4">
    <location>
        <begin position="42"/>
        <end position="233"/>
    </location>
</feature>
<dbReference type="GO" id="GO:0003676">
    <property type="term" value="F:nucleic acid binding"/>
    <property type="evidence" value="ECO:0007669"/>
    <property type="project" value="InterPro"/>
</dbReference>
<dbReference type="PANTHER" id="PTHR23044">
    <property type="entry name" value="3'-5' EXONUCLEASE ERI1-RELATED"/>
    <property type="match status" value="1"/>
</dbReference>
<evidence type="ECO:0000256" key="1">
    <source>
        <dbReference type="ARBA" id="ARBA00022722"/>
    </source>
</evidence>
<dbReference type="InterPro" id="IPR036397">
    <property type="entry name" value="RNaseH_sf"/>
</dbReference>
<dbReference type="GO" id="GO:0000175">
    <property type="term" value="F:3'-5'-RNA exonuclease activity"/>
    <property type="evidence" value="ECO:0007669"/>
    <property type="project" value="InterPro"/>
</dbReference>
<organism evidence="5 6">
    <name type="scientific">Steinernema hermaphroditum</name>
    <dbReference type="NCBI Taxonomy" id="289476"/>
    <lineage>
        <taxon>Eukaryota</taxon>
        <taxon>Metazoa</taxon>
        <taxon>Ecdysozoa</taxon>
        <taxon>Nematoda</taxon>
        <taxon>Chromadorea</taxon>
        <taxon>Rhabditida</taxon>
        <taxon>Tylenchina</taxon>
        <taxon>Panagrolaimomorpha</taxon>
        <taxon>Strongyloidoidea</taxon>
        <taxon>Steinernematidae</taxon>
        <taxon>Steinernema</taxon>
    </lineage>
</organism>
<evidence type="ECO:0000313" key="5">
    <source>
        <dbReference type="EMBL" id="KAK0404490.1"/>
    </source>
</evidence>
<sequence length="307" mass="35058">MHSAKCPRPEMLYRSLQPSSFDPLKPSLSAGDLRACQRTFHFLFVADFEANCERDQPIQPLQEITEFSGVLFDMAKMEEVATFQEFVKPKVVPTLTPFCTELTGIIQADVENAPSFEEVLLKFEAFLRAHGLLDGRGRSSRDRRWAFATIGDWDIKTLLRTQAAFYNVALPDYFEQWINLKLTFRDVFRYYPWSMTSMLKDLNVLQMGRLHSGIDDAKNTCQIVRQLARRGANFRLTSTYFGRYPGYRGEAVTHVQNKDGDVLSLGGMSPPRVFDSPSRPQQALFPFFYADSPISIPFYAANISNTL</sequence>
<proteinExistence type="predicted"/>
<dbReference type="Proteomes" id="UP001175271">
    <property type="component" value="Unassembled WGS sequence"/>
</dbReference>
<accession>A0AA39HFA9</accession>
<dbReference type="InterPro" id="IPR012337">
    <property type="entry name" value="RNaseH-like_sf"/>
</dbReference>
<gene>
    <name evidence="5" type="ORF">QR680_017476</name>
</gene>
<protein>
    <recommendedName>
        <fullName evidence="4">Exonuclease domain-containing protein</fullName>
    </recommendedName>
</protein>
<dbReference type="EMBL" id="JAUCMV010000004">
    <property type="protein sequence ID" value="KAK0404490.1"/>
    <property type="molecule type" value="Genomic_DNA"/>
</dbReference>